<dbReference type="OMA" id="SCHNWLP"/>
<sequence>MSVDLGTWVCCEKVAVLHGGFLLAERQSQPKTLSEMQKSDWAAFGQPILDAVHEVCTGEAGARWGPSESKLWEKKVIAFLWAKLFNSNVSAKGTPDFDAEGDRRWKEDLFFSVESMIPSLNYTVLFELLKALRASETFVELLSVLPADTRYSEVNRLVEHVLDRTSDQDVAFFLDIWWELMKHSEGQRDEIVQAFGSEIAKYLARASDECYHSSKRLKLDPSISHSSSENSPGSPCDLSIPSLLLDGLKRMKPYIAPYILKCLALAKLSDTLCKSVLYDNRVELPAEAYLQKLTKLLVLGDPTIPKCPVTESFVRRVKEAEKELRAFYRISNFKLPQGLLAYGLETLADLLYSWSTEVQSELERERDIQQCSLDLYRTVESLTRLSETFQMLQDSETVSEGEKKTWSELQQSLTGFVQRVNSLVLLDDAARHQVEFPLAVTTIEGRMERYTEICEIFASNANWAFCEDGWLNCLERNRDVFQSTDLVLRLVTVLMAKSCHIANPTKAPKTRLKNVILSCFSALSISDKNKVISGVLSSYGSQGLCKEEGAIKDGFQKELNMAFNCITQSETVNSIDKAVTAIARVALLNPEATLEKACHLAVVNLGAHKLLGQILKKLPALSFVDNLLSAQPNILAKCLLETGWGNLSTPKEENQFLELLTSLMEPGEILGDQTPTVPLLQPSEAIKIFVLPHLMEKYFNVDLALKVLNGALQIPVTDDGAKEHWIVTCCPFPLIFALSQLLDSCVSCWEAEEDDSEAPDHISIETKGLLVEAIECVCDAVGQVVSTRPESWSTSICWLYQKTELLDWCVRLRLKSIFGGHFKYEVPATLFEVCDLSDDGWSPLHLPQYGPGTGLLAWMECCCISTHMMEQMLSHLTVNVNNIDELNMFSKGFLVALIEVLPWCSSSEWKRLNHVVRSLLQRELLHVPYTLEYVHHMPLLNLRPFAHHLQFSQLLLRAFQLICSCSCADWLPTAGWKHVVRQCAGSMSDILESVKCKVKAHGTQNHDASQEAVFVIMQLFCHLLHIMVMTPSGTSDSLYFVSLELLSQYETLALASTSTTGLLNKVNEKHFLQTIAENLPDEEQRSTLLQKISKL</sequence>
<reference evidence="1" key="5">
    <citation type="submission" date="2025-09" db="UniProtKB">
        <authorList>
            <consortium name="Ensembl"/>
        </authorList>
    </citation>
    <scope>IDENTIFICATION</scope>
</reference>
<dbReference type="InterPro" id="IPR033265">
    <property type="entry name" value="GEMIN4"/>
</dbReference>
<evidence type="ECO:0000313" key="1">
    <source>
        <dbReference type="Ensembl" id="ENSCMIP00000027508.1"/>
    </source>
</evidence>
<reference evidence="2" key="1">
    <citation type="journal article" date="2006" name="Science">
        <title>Ancient noncoding elements conserved in the human genome.</title>
        <authorList>
            <person name="Venkatesh B."/>
            <person name="Kirkness E.F."/>
            <person name="Loh Y.H."/>
            <person name="Halpern A.L."/>
            <person name="Lee A.P."/>
            <person name="Johnson J."/>
            <person name="Dandona N."/>
            <person name="Viswanathan L.D."/>
            <person name="Tay A."/>
            <person name="Venter J.C."/>
            <person name="Strausberg R.L."/>
            <person name="Brenner S."/>
        </authorList>
    </citation>
    <scope>NUCLEOTIDE SEQUENCE [LARGE SCALE GENOMIC DNA]</scope>
</reference>
<dbReference type="AlphaFoldDB" id="A0A4W3ILP5"/>
<protein>
    <submittedName>
        <fullName evidence="1">Gem (nuclear organelle) associated protein 4</fullName>
    </submittedName>
</protein>
<reference evidence="2" key="2">
    <citation type="journal article" date="2007" name="PLoS Biol.">
        <title>Survey sequencing and comparative analysis of the elephant shark (Callorhinchus milii) genome.</title>
        <authorList>
            <person name="Venkatesh B."/>
            <person name="Kirkness E.F."/>
            <person name="Loh Y.H."/>
            <person name="Halpern A.L."/>
            <person name="Lee A.P."/>
            <person name="Johnson J."/>
            <person name="Dandona N."/>
            <person name="Viswanathan L.D."/>
            <person name="Tay A."/>
            <person name="Venter J.C."/>
            <person name="Strausberg R.L."/>
            <person name="Brenner S."/>
        </authorList>
    </citation>
    <scope>NUCLEOTIDE SEQUENCE [LARGE SCALE GENOMIC DNA]</scope>
</reference>
<dbReference type="GeneTree" id="ENSGT00390000012296"/>
<gene>
    <name evidence="1" type="primary">gemin4</name>
</gene>
<proteinExistence type="predicted"/>
<name>A0A4W3ILP5_CALMI</name>
<accession>A0A4W3ILP5</accession>
<dbReference type="PANTHER" id="PTHR15571">
    <property type="entry name" value="GEM-ASSOCIATED PROTEIN 4"/>
    <property type="match status" value="1"/>
</dbReference>
<evidence type="ECO:0000313" key="2">
    <source>
        <dbReference type="Proteomes" id="UP000314986"/>
    </source>
</evidence>
<keyword evidence="2" id="KW-1185">Reference proteome</keyword>
<dbReference type="Ensembl" id="ENSCMIT00000027946.1">
    <property type="protein sequence ID" value="ENSCMIP00000027508.1"/>
    <property type="gene ID" value="ENSCMIG00000011987.1"/>
</dbReference>
<reference evidence="2" key="3">
    <citation type="journal article" date="2014" name="Nature">
        <title>Elephant shark genome provides unique insights into gnathostome evolution.</title>
        <authorList>
            <consortium name="International Elephant Shark Genome Sequencing Consortium"/>
            <person name="Venkatesh B."/>
            <person name="Lee A.P."/>
            <person name="Ravi V."/>
            <person name="Maurya A.K."/>
            <person name="Lian M.M."/>
            <person name="Swann J.B."/>
            <person name="Ohta Y."/>
            <person name="Flajnik M.F."/>
            <person name="Sutoh Y."/>
            <person name="Kasahara M."/>
            <person name="Hoon S."/>
            <person name="Gangu V."/>
            <person name="Roy S.W."/>
            <person name="Irimia M."/>
            <person name="Korzh V."/>
            <person name="Kondrychyn I."/>
            <person name="Lim Z.W."/>
            <person name="Tay B.H."/>
            <person name="Tohari S."/>
            <person name="Kong K.W."/>
            <person name="Ho S."/>
            <person name="Lorente-Galdos B."/>
            <person name="Quilez J."/>
            <person name="Marques-Bonet T."/>
            <person name="Raney B.J."/>
            <person name="Ingham P.W."/>
            <person name="Tay A."/>
            <person name="Hillier L.W."/>
            <person name="Minx P."/>
            <person name="Boehm T."/>
            <person name="Wilson R.K."/>
            <person name="Brenner S."/>
            <person name="Warren W.C."/>
        </authorList>
    </citation>
    <scope>NUCLEOTIDE SEQUENCE [LARGE SCALE GENOMIC DNA]</scope>
</reference>
<dbReference type="GO" id="GO:0032797">
    <property type="term" value="C:SMN complex"/>
    <property type="evidence" value="ECO:0007669"/>
    <property type="project" value="InterPro"/>
</dbReference>
<organism evidence="1 2">
    <name type="scientific">Callorhinchus milii</name>
    <name type="common">Ghost shark</name>
    <dbReference type="NCBI Taxonomy" id="7868"/>
    <lineage>
        <taxon>Eukaryota</taxon>
        <taxon>Metazoa</taxon>
        <taxon>Chordata</taxon>
        <taxon>Craniata</taxon>
        <taxon>Vertebrata</taxon>
        <taxon>Chondrichthyes</taxon>
        <taxon>Holocephali</taxon>
        <taxon>Chimaeriformes</taxon>
        <taxon>Callorhinchidae</taxon>
        <taxon>Callorhinchus</taxon>
    </lineage>
</organism>
<reference evidence="1" key="4">
    <citation type="submission" date="2025-08" db="UniProtKB">
        <authorList>
            <consortium name="Ensembl"/>
        </authorList>
    </citation>
    <scope>IDENTIFICATION</scope>
</reference>
<dbReference type="GO" id="GO:0000387">
    <property type="term" value="P:spliceosomal snRNP assembly"/>
    <property type="evidence" value="ECO:0007669"/>
    <property type="project" value="InterPro"/>
</dbReference>
<dbReference type="InParanoid" id="A0A4W3ILP5"/>
<dbReference type="PANTHER" id="PTHR15571:SF2">
    <property type="entry name" value="GEM-ASSOCIATED PROTEIN 4"/>
    <property type="match status" value="1"/>
</dbReference>
<dbReference type="STRING" id="7868.ENSCMIP00000027508"/>
<dbReference type="Proteomes" id="UP000314986">
    <property type="component" value="Unassembled WGS sequence"/>
</dbReference>
<dbReference type="GO" id="GO:0006364">
    <property type="term" value="P:rRNA processing"/>
    <property type="evidence" value="ECO:0007669"/>
    <property type="project" value="InterPro"/>
</dbReference>